<feature type="coiled-coil region" evidence="10">
    <location>
        <begin position="860"/>
        <end position="890"/>
    </location>
</feature>
<feature type="compositionally biased region" description="Acidic residues" evidence="11">
    <location>
        <begin position="1"/>
        <end position="18"/>
    </location>
</feature>
<evidence type="ECO:0000256" key="4">
    <source>
        <dbReference type="ARBA" id="ARBA00022695"/>
    </source>
</evidence>
<dbReference type="Proteomes" id="UP001274896">
    <property type="component" value="Unassembled WGS sequence"/>
</dbReference>
<keyword evidence="4" id="KW-0548">Nucleotidyltransferase</keyword>
<keyword evidence="8" id="KW-0460">Magnesium</keyword>
<sequence>MDQDNNSEEESVGISEDDAQQRYSHELSDMEAIEVLWQMRAQRRQTNPDLPNTVTRLTTPEGSVVYLVGTAHFSDSSKKDVTTTIRAVQPDVVVVELCQYRVSMLKMDEKTLLKEAKDINLEKVQQAIRQNGVMSGLMQILLLKVSAHITEQLGMAPGGEFREAFKEAGKVPFCKFHLGDRPIPVTFKRAIAALSLWQKARLAWGLCFLSDPISKEDVEKCKQKDLLEQTMSEMIGEFPALHRTIVAERDIYLTHTLRQAARCVEAPPNGQKVPAVVVGVVGMGHVPGIEKNWDKELNIQEIMSVAPPSRFSWVLRTVLKGALLGVLGYACNLLMASNVLRLKRPYIFNSSSVWLRSYSMDGMGTAIALRRSPLERLDFDNVVLRKLPVEGSEALGVRTVRGACFSRVKPQPLQNPRFVAVSGPAMELLSLSAEEVINDPLGAEYLSGSRVMPGSEPAAHCYCGHQFGHFAGQLGDGAACYLGEVKAPADQSPELLKENPSRRWEIQLKGSGLTPYSRQADGRKVLRSSIREFLCSEAVFALGIPTTRAGSVVTSDSRVMRDVFYNGNPCMERCSVVLRISPTFIRFGSFEIFKQADEFTGRQGPSYGSNEIRTQMLDYVIETFYPDIQQSHSDPVERNTAFFREVMLRTARLVAQWQCVGFCHGVLNTDNMSILGITLDYGPFGFMDRFDPEFICNASDNSGRYSYQAQPEICHWNLARLAEALNPDLPSDQAQAVLEEYTPLFNMFYLSNMRRKLGLLRKEEPEDEILITNLMQTMHNTGADFTNTFRCLSQISCPAEGEAVEDNEVVRQATELLLQQCSSLEELKAASKPTMDPRELSMLLSLAQSNAALFGMLSDRRTLARQLEKLSRLKELLESTETDLKTKQTEEWTCWIKQYRQRLARECEGECDVKAVQEERVRVMDSTNPRVVLRNYIAQNAIKAAENGDFSEVQRVLKVLEKPFCMQEGLELPGCMVRQGSEEAQEGDEEEEQREAEEDVTGAENKVIVSYDSRPPAWAAKICVT</sequence>
<keyword evidence="10" id="KW-0175">Coiled coil</keyword>
<comment type="caution">
    <text evidence="12">The sequence shown here is derived from an EMBL/GenBank/DDBJ whole genome shotgun (WGS) entry which is preliminary data.</text>
</comment>
<evidence type="ECO:0000256" key="7">
    <source>
        <dbReference type="ARBA" id="ARBA00022840"/>
    </source>
</evidence>
<evidence type="ECO:0000256" key="3">
    <source>
        <dbReference type="ARBA" id="ARBA00022679"/>
    </source>
</evidence>
<keyword evidence="3" id="KW-0808">Transferase</keyword>
<dbReference type="NCBIfam" id="NF000658">
    <property type="entry name" value="PRK00029.1"/>
    <property type="match status" value="1"/>
</dbReference>
<dbReference type="HAMAP" id="MF_00692">
    <property type="entry name" value="SelO"/>
    <property type="match status" value="1"/>
</dbReference>
<comment type="cofactor">
    <cofactor evidence="1">
        <name>Mg(2+)</name>
        <dbReference type="ChEBI" id="CHEBI:18420"/>
    </cofactor>
</comment>
<evidence type="ECO:0000256" key="6">
    <source>
        <dbReference type="ARBA" id="ARBA00022741"/>
    </source>
</evidence>
<protein>
    <recommendedName>
        <fullName evidence="9">Selenoprotein O</fullName>
    </recommendedName>
</protein>
<evidence type="ECO:0000256" key="2">
    <source>
        <dbReference type="ARBA" id="ARBA00009747"/>
    </source>
</evidence>
<accession>A0AAE0RB11</accession>
<proteinExistence type="inferred from homology"/>
<dbReference type="AlphaFoldDB" id="A0AAE0RB11"/>
<comment type="similarity">
    <text evidence="2">Belongs to the SELO family.</text>
</comment>
<feature type="region of interest" description="Disordered" evidence="11">
    <location>
        <begin position="976"/>
        <end position="1005"/>
    </location>
</feature>
<dbReference type="InterPro" id="IPR046345">
    <property type="entry name" value="TraB_PrgY-like"/>
</dbReference>
<keyword evidence="6" id="KW-0547">Nucleotide-binding</keyword>
<gene>
    <name evidence="12" type="ORF">QTP70_020665</name>
</gene>
<evidence type="ECO:0000256" key="11">
    <source>
        <dbReference type="SAM" id="MobiDB-lite"/>
    </source>
</evidence>
<feature type="compositionally biased region" description="Acidic residues" evidence="11">
    <location>
        <begin position="983"/>
        <end position="1001"/>
    </location>
</feature>
<dbReference type="Pfam" id="PF02696">
    <property type="entry name" value="SelO"/>
    <property type="match status" value="1"/>
</dbReference>
<keyword evidence="5" id="KW-0479">Metal-binding</keyword>
<evidence type="ECO:0000313" key="12">
    <source>
        <dbReference type="EMBL" id="KAK3548787.1"/>
    </source>
</evidence>
<name>A0AAE0RB11_9TELE</name>
<dbReference type="InterPro" id="IPR003846">
    <property type="entry name" value="SelO"/>
</dbReference>
<evidence type="ECO:0000256" key="1">
    <source>
        <dbReference type="ARBA" id="ARBA00001946"/>
    </source>
</evidence>
<dbReference type="GO" id="GO:0005524">
    <property type="term" value="F:ATP binding"/>
    <property type="evidence" value="ECO:0007669"/>
    <property type="project" value="UniProtKB-KW"/>
</dbReference>
<dbReference type="EMBL" id="JAUCMX010000004">
    <property type="protein sequence ID" value="KAK3548787.1"/>
    <property type="molecule type" value="Genomic_DNA"/>
</dbReference>
<keyword evidence="13" id="KW-1185">Reference proteome</keyword>
<evidence type="ECO:0000256" key="10">
    <source>
        <dbReference type="SAM" id="Coils"/>
    </source>
</evidence>
<dbReference type="Pfam" id="PF01963">
    <property type="entry name" value="TraB_PrgY_gumN"/>
    <property type="match status" value="1"/>
</dbReference>
<keyword evidence="7" id="KW-0067">ATP-binding</keyword>
<evidence type="ECO:0000313" key="13">
    <source>
        <dbReference type="Proteomes" id="UP001274896"/>
    </source>
</evidence>
<reference evidence="12" key="1">
    <citation type="submission" date="2023-06" db="EMBL/GenBank/DDBJ databases">
        <title>Male Hemibagrus guttatus genome.</title>
        <authorList>
            <person name="Bian C."/>
        </authorList>
    </citation>
    <scope>NUCLEOTIDE SEQUENCE</scope>
    <source>
        <strain evidence="12">Male_cb2023</strain>
        <tissue evidence="12">Muscle</tissue>
    </source>
</reference>
<dbReference type="GO" id="GO:0046872">
    <property type="term" value="F:metal ion binding"/>
    <property type="evidence" value="ECO:0007669"/>
    <property type="project" value="UniProtKB-KW"/>
</dbReference>
<evidence type="ECO:0000256" key="5">
    <source>
        <dbReference type="ARBA" id="ARBA00022723"/>
    </source>
</evidence>
<evidence type="ECO:0000256" key="8">
    <source>
        <dbReference type="ARBA" id="ARBA00022842"/>
    </source>
</evidence>
<dbReference type="InterPro" id="IPR002816">
    <property type="entry name" value="TraB/PrgY/GumN_fam"/>
</dbReference>
<dbReference type="PANTHER" id="PTHR12153">
    <property type="entry name" value="SELENOPROTEIN O"/>
    <property type="match status" value="1"/>
</dbReference>
<dbReference type="CDD" id="cd14726">
    <property type="entry name" value="TraB_PrgY-like"/>
    <property type="match status" value="1"/>
</dbReference>
<dbReference type="GO" id="GO:0016779">
    <property type="term" value="F:nucleotidyltransferase activity"/>
    <property type="evidence" value="ECO:0007669"/>
    <property type="project" value="UniProtKB-KW"/>
</dbReference>
<evidence type="ECO:0000256" key="9">
    <source>
        <dbReference type="ARBA" id="ARBA00031547"/>
    </source>
</evidence>
<organism evidence="12 13">
    <name type="scientific">Hemibagrus guttatus</name>
    <dbReference type="NCBI Taxonomy" id="175788"/>
    <lineage>
        <taxon>Eukaryota</taxon>
        <taxon>Metazoa</taxon>
        <taxon>Chordata</taxon>
        <taxon>Craniata</taxon>
        <taxon>Vertebrata</taxon>
        <taxon>Euteleostomi</taxon>
        <taxon>Actinopterygii</taxon>
        <taxon>Neopterygii</taxon>
        <taxon>Teleostei</taxon>
        <taxon>Ostariophysi</taxon>
        <taxon>Siluriformes</taxon>
        <taxon>Bagridae</taxon>
        <taxon>Hemibagrus</taxon>
    </lineage>
</organism>
<dbReference type="PANTHER" id="PTHR12153:SF15">
    <property type="entry name" value="PROTEIN ADENYLYLTRANSFERASE SELO, MITOCHONDRIAL"/>
    <property type="match status" value="1"/>
</dbReference>
<feature type="region of interest" description="Disordered" evidence="11">
    <location>
        <begin position="1"/>
        <end position="22"/>
    </location>
</feature>